<reference evidence="9" key="1">
    <citation type="submission" date="2016-08" db="EMBL/GenBank/DDBJ databases">
        <title>Complete Genome Seqeunce of Paenibacillus sp. nov. IHBB 9852 from high altitute lake of Indian trans-Himalayas.</title>
        <authorList>
            <person name="Kiran S."/>
            <person name="Swarnkar M.K."/>
            <person name="Rana A."/>
            <person name="Tewari R."/>
            <person name="Gulati A."/>
        </authorList>
    </citation>
    <scope>NUCLEOTIDE SEQUENCE [LARGE SCALE GENOMIC DNA]</scope>
    <source>
        <strain evidence="9">IHBB 9852</strain>
    </source>
</reference>
<dbReference type="Gene3D" id="1.20.144.10">
    <property type="entry name" value="Phosphatidic acid phosphatase type 2/haloperoxidase"/>
    <property type="match status" value="1"/>
</dbReference>
<dbReference type="AlphaFoldDB" id="A0A1B2E7H8"/>
<organism evidence="9">
    <name type="scientific">Paenibacillus ihbetae</name>
    <dbReference type="NCBI Taxonomy" id="1870820"/>
    <lineage>
        <taxon>Bacteria</taxon>
        <taxon>Bacillati</taxon>
        <taxon>Bacillota</taxon>
        <taxon>Bacilli</taxon>
        <taxon>Bacillales</taxon>
        <taxon>Paenibacillaceae</taxon>
        <taxon>Paenibacillus</taxon>
    </lineage>
</organism>
<keyword evidence="3 7" id="KW-0812">Transmembrane</keyword>
<evidence type="ECO:0000256" key="1">
    <source>
        <dbReference type="ARBA" id="ARBA00004651"/>
    </source>
</evidence>
<feature type="transmembrane region" description="Helical" evidence="7">
    <location>
        <begin position="155"/>
        <end position="175"/>
    </location>
</feature>
<dbReference type="PANTHER" id="PTHR14969">
    <property type="entry name" value="SPHINGOSINE-1-PHOSPHATE PHOSPHOHYDROLASE"/>
    <property type="match status" value="1"/>
</dbReference>
<comment type="subcellular location">
    <subcellularLocation>
        <location evidence="1">Cell membrane</location>
        <topology evidence="1">Multi-pass membrane protein</topology>
    </subcellularLocation>
</comment>
<dbReference type="InterPro" id="IPR000326">
    <property type="entry name" value="PAP2/HPO"/>
</dbReference>
<keyword evidence="6 7" id="KW-0472">Membrane</keyword>
<dbReference type="PANTHER" id="PTHR14969:SF62">
    <property type="entry name" value="DECAPRENYLPHOSPHORYL-5-PHOSPHORIBOSE PHOSPHATASE RV3807C-RELATED"/>
    <property type="match status" value="1"/>
</dbReference>
<dbReference type="EMBL" id="CP016809">
    <property type="protein sequence ID" value="ANY75935.1"/>
    <property type="molecule type" value="Genomic_DNA"/>
</dbReference>
<gene>
    <name evidence="9" type="ORF">BBD41_27035</name>
</gene>
<evidence type="ECO:0000313" key="9">
    <source>
        <dbReference type="EMBL" id="ANY75935.1"/>
    </source>
</evidence>
<evidence type="ECO:0000256" key="3">
    <source>
        <dbReference type="ARBA" id="ARBA00022692"/>
    </source>
</evidence>
<dbReference type="Pfam" id="PF01569">
    <property type="entry name" value="PAP2"/>
    <property type="match status" value="1"/>
</dbReference>
<dbReference type="SUPFAM" id="SSF48317">
    <property type="entry name" value="Acid phosphatase/Vanadium-dependent haloperoxidase"/>
    <property type="match status" value="1"/>
</dbReference>
<evidence type="ECO:0000256" key="5">
    <source>
        <dbReference type="ARBA" id="ARBA00022989"/>
    </source>
</evidence>
<evidence type="ECO:0000259" key="8">
    <source>
        <dbReference type="SMART" id="SM00014"/>
    </source>
</evidence>
<keyword evidence="5 7" id="KW-1133">Transmembrane helix</keyword>
<name>A0A1B2E7H8_9BACL</name>
<keyword evidence="4" id="KW-0378">Hydrolase</keyword>
<feature type="transmembrane region" description="Helical" evidence="7">
    <location>
        <begin position="112"/>
        <end position="135"/>
    </location>
</feature>
<dbReference type="RefSeq" id="WP_099479802.1">
    <property type="nucleotide sequence ID" value="NZ_CP016809.1"/>
</dbReference>
<dbReference type="KEGG" id="pib:BBD41_27035"/>
<keyword evidence="2" id="KW-1003">Cell membrane</keyword>
<protein>
    <submittedName>
        <fullName evidence="9">Phosphatidic acid phosphatase</fullName>
    </submittedName>
</protein>
<evidence type="ECO:0000256" key="2">
    <source>
        <dbReference type="ARBA" id="ARBA00022475"/>
    </source>
</evidence>
<evidence type="ECO:0000256" key="4">
    <source>
        <dbReference type="ARBA" id="ARBA00022801"/>
    </source>
</evidence>
<feature type="transmembrane region" description="Helical" evidence="7">
    <location>
        <begin position="58"/>
        <end position="77"/>
    </location>
</feature>
<dbReference type="GO" id="GO:0005886">
    <property type="term" value="C:plasma membrane"/>
    <property type="evidence" value="ECO:0007669"/>
    <property type="project" value="UniProtKB-SubCell"/>
</dbReference>
<evidence type="ECO:0000256" key="7">
    <source>
        <dbReference type="SAM" id="Phobius"/>
    </source>
</evidence>
<dbReference type="InterPro" id="IPR036938">
    <property type="entry name" value="PAP2/HPO_sf"/>
</dbReference>
<proteinExistence type="predicted"/>
<feature type="transmembrane region" description="Helical" evidence="7">
    <location>
        <begin position="28"/>
        <end position="52"/>
    </location>
</feature>
<sequence length="178" mass="19773">MLERVQRWDYQLFVWCNQSISSRIFDRLFGGITHLGGAISTIASALLIAWFAHEAWDVSAYQSAIALLISHIIVVLIKKGVRRNRPFRALEQVKVGNFPLKDYSFPSGHTSAIFAVITPVLFLVSPMYTCLLLFLGVLVGLSRIYWGYHYPTDCLAGGAIGFGTGWLVVYLMNAAGIS</sequence>
<evidence type="ECO:0000256" key="6">
    <source>
        <dbReference type="ARBA" id="ARBA00023136"/>
    </source>
</evidence>
<accession>A0A1B2E7H8</accession>
<dbReference type="SMART" id="SM00014">
    <property type="entry name" value="acidPPc"/>
    <property type="match status" value="1"/>
</dbReference>
<dbReference type="GO" id="GO:0016787">
    <property type="term" value="F:hydrolase activity"/>
    <property type="evidence" value="ECO:0007669"/>
    <property type="project" value="UniProtKB-KW"/>
</dbReference>
<feature type="domain" description="Phosphatidic acid phosphatase type 2/haloperoxidase" evidence="8">
    <location>
        <begin position="61"/>
        <end position="169"/>
    </location>
</feature>